<keyword evidence="3" id="KW-1185">Reference proteome</keyword>
<reference evidence="4" key="1">
    <citation type="submission" date="2025-08" db="UniProtKB">
        <authorList>
            <consortium name="RefSeq"/>
        </authorList>
    </citation>
    <scope>IDENTIFICATION</scope>
    <source>
        <tissue evidence="4">Muscle</tissue>
    </source>
</reference>
<feature type="signal peptide" evidence="2">
    <location>
        <begin position="1"/>
        <end position="23"/>
    </location>
</feature>
<sequence>MKSIVLLALVVVCALAFIEETSALPTDTTTVSTKRVKEPKEIKETATASKDVKAAKEAAKEAKRNKKDCAKECGAAYDPICVHDPTDANFKPRTFGTQCALDVHNCEMGTKLVMKNKGECAGAGGVRLS</sequence>
<dbReference type="Gene3D" id="3.30.60.30">
    <property type="match status" value="1"/>
</dbReference>
<keyword evidence="1" id="KW-0175">Coiled coil</keyword>
<evidence type="ECO:0000313" key="3">
    <source>
        <dbReference type="Proteomes" id="UP000504631"/>
    </source>
</evidence>
<dbReference type="InterPro" id="IPR036058">
    <property type="entry name" value="Kazal_dom_sf"/>
</dbReference>
<organism evidence="3 4">
    <name type="scientific">Bombus vosnesenskii</name>
    <dbReference type="NCBI Taxonomy" id="207650"/>
    <lineage>
        <taxon>Eukaryota</taxon>
        <taxon>Metazoa</taxon>
        <taxon>Ecdysozoa</taxon>
        <taxon>Arthropoda</taxon>
        <taxon>Hexapoda</taxon>
        <taxon>Insecta</taxon>
        <taxon>Pterygota</taxon>
        <taxon>Neoptera</taxon>
        <taxon>Endopterygota</taxon>
        <taxon>Hymenoptera</taxon>
        <taxon>Apocrita</taxon>
        <taxon>Aculeata</taxon>
        <taxon>Apoidea</taxon>
        <taxon>Anthophila</taxon>
        <taxon>Apidae</taxon>
        <taxon>Bombus</taxon>
        <taxon>Pyrobombus</taxon>
    </lineage>
</organism>
<evidence type="ECO:0000256" key="2">
    <source>
        <dbReference type="SAM" id="SignalP"/>
    </source>
</evidence>
<gene>
    <name evidence="4" type="primary">LOC117230536</name>
</gene>
<evidence type="ECO:0000313" key="4">
    <source>
        <dbReference type="RefSeq" id="XP_033344006.1"/>
    </source>
</evidence>
<feature type="coiled-coil region" evidence="1">
    <location>
        <begin position="45"/>
        <end position="72"/>
    </location>
</feature>
<dbReference type="GeneID" id="117230536"/>
<dbReference type="SUPFAM" id="SSF100895">
    <property type="entry name" value="Kazal-type serine protease inhibitors"/>
    <property type="match status" value="1"/>
</dbReference>
<name>A0A6J3JUJ1_9HYME</name>
<evidence type="ECO:0000256" key="1">
    <source>
        <dbReference type="SAM" id="Coils"/>
    </source>
</evidence>
<keyword evidence="2" id="KW-0732">Signal</keyword>
<dbReference type="AlphaFoldDB" id="A0A6J3JUJ1"/>
<accession>A0A6J3JUJ1</accession>
<dbReference type="KEGG" id="bvk:117230536"/>
<feature type="chain" id="PRO_5026751912" evidence="2">
    <location>
        <begin position="24"/>
        <end position="129"/>
    </location>
</feature>
<dbReference type="Proteomes" id="UP000504631">
    <property type="component" value="Unplaced"/>
</dbReference>
<protein>
    <submittedName>
        <fullName evidence="4">Uncharacterized protein LOC117230536</fullName>
    </submittedName>
</protein>
<dbReference type="RefSeq" id="XP_033344006.1">
    <property type="nucleotide sequence ID" value="XM_033488115.1"/>
</dbReference>
<proteinExistence type="predicted"/>